<gene>
    <name evidence="1" type="ORF">SAMN05444359_11699</name>
</gene>
<name>A0A1H9J5X4_9BACT</name>
<dbReference type="NCBIfam" id="TIGR01484">
    <property type="entry name" value="HAD-SF-IIB"/>
    <property type="match status" value="1"/>
</dbReference>
<dbReference type="SUPFAM" id="SSF56784">
    <property type="entry name" value="HAD-like"/>
    <property type="match status" value="1"/>
</dbReference>
<dbReference type="InterPro" id="IPR006379">
    <property type="entry name" value="HAD-SF_hydro_IIB"/>
</dbReference>
<dbReference type="Gene3D" id="3.30.1240.10">
    <property type="match status" value="1"/>
</dbReference>
<dbReference type="InterPro" id="IPR000150">
    <property type="entry name" value="Cof"/>
</dbReference>
<dbReference type="Pfam" id="PF08282">
    <property type="entry name" value="Hydrolase_3"/>
    <property type="match status" value="1"/>
</dbReference>
<evidence type="ECO:0000313" key="2">
    <source>
        <dbReference type="Proteomes" id="UP000199021"/>
    </source>
</evidence>
<dbReference type="Proteomes" id="UP000199021">
    <property type="component" value="Unassembled WGS sequence"/>
</dbReference>
<dbReference type="GO" id="GO:0005829">
    <property type="term" value="C:cytosol"/>
    <property type="evidence" value="ECO:0007669"/>
    <property type="project" value="TreeGrafter"/>
</dbReference>
<dbReference type="Gene3D" id="3.40.50.1000">
    <property type="entry name" value="HAD superfamily/HAD-like"/>
    <property type="match status" value="1"/>
</dbReference>
<dbReference type="EMBL" id="FOFB01000016">
    <property type="protein sequence ID" value="SEQ82167.1"/>
    <property type="molecule type" value="Genomic_DNA"/>
</dbReference>
<dbReference type="AlphaFoldDB" id="A0A1H9J5X4"/>
<sequence length="268" mass="29801">MKIAFSDIDGTLLNKDREVSPALKKEVRRITENGVPFILISSRMPAAMTHLQDDLRISGLPLIAYNGGWVLVDGQAIHSEEIPLHIVREIDGLRSGSSLSVQLFHGHEWYVESMDFYALREENNTKVSPSVRKMKETTSDWQARNISAHKVMVMGEPAELDVLVEQLEREFDRELHLYRSKDTYLEIASKRISKLTGIEMLLANSYPDFSLADCIAFGDNFNDVEMLQAVGMGVAVANAKAAVLAVADRVVATNKEDGVAEGLRSLVV</sequence>
<dbReference type="InParanoid" id="A0A1H9J5X4"/>
<dbReference type="PANTHER" id="PTHR10000">
    <property type="entry name" value="PHOSPHOSERINE PHOSPHATASE"/>
    <property type="match status" value="1"/>
</dbReference>
<evidence type="ECO:0000313" key="1">
    <source>
        <dbReference type="EMBL" id="SEQ82167.1"/>
    </source>
</evidence>
<reference evidence="2" key="1">
    <citation type="submission" date="2016-10" db="EMBL/GenBank/DDBJ databases">
        <authorList>
            <person name="Varghese N."/>
            <person name="Submissions S."/>
        </authorList>
    </citation>
    <scope>NUCLEOTIDE SEQUENCE [LARGE SCALE GENOMIC DNA]</scope>
    <source>
        <strain evidence="2">DSM 24740</strain>
    </source>
</reference>
<organism evidence="1 2">
    <name type="scientific">Neolewinella agarilytica</name>
    <dbReference type="NCBI Taxonomy" id="478744"/>
    <lineage>
        <taxon>Bacteria</taxon>
        <taxon>Pseudomonadati</taxon>
        <taxon>Bacteroidota</taxon>
        <taxon>Saprospiria</taxon>
        <taxon>Saprospirales</taxon>
        <taxon>Lewinellaceae</taxon>
        <taxon>Neolewinella</taxon>
    </lineage>
</organism>
<evidence type="ECO:0008006" key="3">
    <source>
        <dbReference type="Google" id="ProtNLM"/>
    </source>
</evidence>
<dbReference type="SFLD" id="SFLDG01140">
    <property type="entry name" value="C2.B:_Phosphomannomutase_and_P"/>
    <property type="match status" value="1"/>
</dbReference>
<protein>
    <recommendedName>
        <fullName evidence="3">Cof subfamily of IIB subfamily of haloacid dehalogenase superfamily/HAD-superfamily hydrolase, subfamily IIB</fullName>
    </recommendedName>
</protein>
<keyword evidence="2" id="KW-1185">Reference proteome</keyword>
<dbReference type="FunCoup" id="A0A1H9J5X4">
    <property type="interactions" value="91"/>
</dbReference>
<dbReference type="GO" id="GO:0016791">
    <property type="term" value="F:phosphatase activity"/>
    <property type="evidence" value="ECO:0007669"/>
    <property type="project" value="TreeGrafter"/>
</dbReference>
<proteinExistence type="predicted"/>
<dbReference type="InterPro" id="IPR023214">
    <property type="entry name" value="HAD_sf"/>
</dbReference>
<dbReference type="NCBIfam" id="TIGR00099">
    <property type="entry name" value="Cof-subfamily"/>
    <property type="match status" value="1"/>
</dbReference>
<dbReference type="PANTHER" id="PTHR10000:SF8">
    <property type="entry name" value="HAD SUPERFAMILY HYDROLASE-LIKE, TYPE 3"/>
    <property type="match status" value="1"/>
</dbReference>
<accession>A0A1H9J5X4</accession>
<dbReference type="STRING" id="478744.SAMN05444359_11699"/>
<dbReference type="PROSITE" id="PS01228">
    <property type="entry name" value="COF_1"/>
    <property type="match status" value="1"/>
</dbReference>
<dbReference type="InterPro" id="IPR036412">
    <property type="entry name" value="HAD-like_sf"/>
</dbReference>
<dbReference type="SFLD" id="SFLDS00003">
    <property type="entry name" value="Haloacid_Dehalogenase"/>
    <property type="match status" value="1"/>
</dbReference>
<dbReference type="GO" id="GO:0000287">
    <property type="term" value="F:magnesium ion binding"/>
    <property type="evidence" value="ECO:0007669"/>
    <property type="project" value="TreeGrafter"/>
</dbReference>